<feature type="domain" description="Methyltransferase small" evidence="6">
    <location>
        <begin position="164"/>
        <end position="313"/>
    </location>
</feature>
<dbReference type="PROSITE" id="PS00092">
    <property type="entry name" value="N6_MTASE"/>
    <property type="match status" value="1"/>
</dbReference>
<evidence type="ECO:0000256" key="2">
    <source>
        <dbReference type="ARBA" id="ARBA00022552"/>
    </source>
</evidence>
<accession>A0A858RJV7</accession>
<keyword evidence="2" id="KW-0698">rRNA processing</keyword>
<dbReference type="InterPro" id="IPR029063">
    <property type="entry name" value="SAM-dependent_MTases_sf"/>
</dbReference>
<evidence type="ECO:0000313" key="7">
    <source>
        <dbReference type="EMBL" id="QJE96343.1"/>
    </source>
</evidence>
<name>A0A858RJV7_9BACT</name>
<dbReference type="GO" id="GO:0003676">
    <property type="term" value="F:nucleic acid binding"/>
    <property type="evidence" value="ECO:0007669"/>
    <property type="project" value="InterPro"/>
</dbReference>
<evidence type="ECO:0000256" key="1">
    <source>
        <dbReference type="ARBA" id="ARBA00022490"/>
    </source>
</evidence>
<dbReference type="RefSeq" id="WP_169454744.1">
    <property type="nucleotide sequence ID" value="NZ_CP051774.1"/>
</dbReference>
<dbReference type="GO" id="GO:0008170">
    <property type="term" value="F:N-methyltransferase activity"/>
    <property type="evidence" value="ECO:0007669"/>
    <property type="project" value="UniProtKB-ARBA"/>
</dbReference>
<dbReference type="EMBL" id="CP051774">
    <property type="protein sequence ID" value="QJE96343.1"/>
    <property type="molecule type" value="Genomic_DNA"/>
</dbReference>
<keyword evidence="1" id="KW-0963">Cytoplasm</keyword>
<gene>
    <name evidence="7" type="ORF">HHL09_11285</name>
</gene>
<dbReference type="AlphaFoldDB" id="A0A858RJV7"/>
<evidence type="ECO:0000313" key="8">
    <source>
        <dbReference type="Proteomes" id="UP000501812"/>
    </source>
</evidence>
<sequence>MNPALETLLLPFSRGDLSIPSRTLFLGAEPHPDLKAWPALSGWQPLFPLAEAWRKAGLPLIDEPSGTWPLVLLLPGKSKDETFASFAKAYDLLEDDGVLVVALPNTGGASRFEKELAEVAGEIASISKNKCRAFYATKSADWDQSLLAGWRALGEPRVLESTGFTVEAGIFSADHVDPGSALLAEHLPSNLKGTAADLGAGWGYLSQALLEKNPKLKALHLFEADARALACAEKNLTASETPLEFHWADVAAGLPGKYEVIVMNPPFHSGQLTDISLGRAFLRVAAESLRTGGRLYLVANRQLPYEAELDSLGLVWKKPVEDQTYKLLFAEKRLGTSTPVTFR</sequence>
<protein>
    <submittedName>
        <fullName evidence="7">Class I SAM-dependent methyltransferase</fullName>
    </submittedName>
</protein>
<dbReference type="GO" id="GO:0006364">
    <property type="term" value="P:rRNA processing"/>
    <property type="evidence" value="ECO:0007669"/>
    <property type="project" value="UniProtKB-KW"/>
</dbReference>
<dbReference type="InterPro" id="IPR007848">
    <property type="entry name" value="Small_mtfrase_dom"/>
</dbReference>
<reference evidence="7 8" key="1">
    <citation type="submission" date="2020-04" db="EMBL/GenBank/DDBJ databases">
        <title>Luteolibacter sp. G-1-1-1 isolated from soil.</title>
        <authorList>
            <person name="Dahal R.H."/>
        </authorList>
    </citation>
    <scope>NUCLEOTIDE SEQUENCE [LARGE SCALE GENOMIC DNA]</scope>
    <source>
        <strain evidence="7 8">G-1-1-1</strain>
    </source>
</reference>
<dbReference type="PANTHER" id="PTHR47816:SF4">
    <property type="entry name" value="RIBOSOMAL RNA SMALL SUBUNIT METHYLTRANSFERASE C"/>
    <property type="match status" value="1"/>
</dbReference>
<evidence type="ECO:0000256" key="4">
    <source>
        <dbReference type="ARBA" id="ARBA00022679"/>
    </source>
</evidence>
<dbReference type="KEGG" id="luo:HHL09_11285"/>
<dbReference type="GO" id="GO:0008757">
    <property type="term" value="F:S-adenosylmethionine-dependent methyltransferase activity"/>
    <property type="evidence" value="ECO:0007669"/>
    <property type="project" value="InterPro"/>
</dbReference>
<dbReference type="InterPro" id="IPR002052">
    <property type="entry name" value="DNA_methylase_N6_adenine_CS"/>
</dbReference>
<keyword evidence="5" id="KW-0949">S-adenosyl-L-methionine</keyword>
<proteinExistence type="predicted"/>
<dbReference type="Proteomes" id="UP000501812">
    <property type="component" value="Chromosome"/>
</dbReference>
<keyword evidence="8" id="KW-1185">Reference proteome</keyword>
<keyword evidence="3 7" id="KW-0489">Methyltransferase</keyword>
<keyword evidence="4 7" id="KW-0808">Transferase</keyword>
<evidence type="ECO:0000256" key="5">
    <source>
        <dbReference type="ARBA" id="ARBA00022691"/>
    </source>
</evidence>
<evidence type="ECO:0000256" key="3">
    <source>
        <dbReference type="ARBA" id="ARBA00022603"/>
    </source>
</evidence>
<dbReference type="InterPro" id="IPR046977">
    <property type="entry name" value="RsmC/RlmG"/>
</dbReference>
<dbReference type="PANTHER" id="PTHR47816">
    <property type="entry name" value="RIBOSOMAL RNA SMALL SUBUNIT METHYLTRANSFERASE C"/>
    <property type="match status" value="1"/>
</dbReference>
<organism evidence="7 8">
    <name type="scientific">Luteolibacter luteus</name>
    <dbReference type="NCBI Taxonomy" id="2728835"/>
    <lineage>
        <taxon>Bacteria</taxon>
        <taxon>Pseudomonadati</taxon>
        <taxon>Verrucomicrobiota</taxon>
        <taxon>Verrucomicrobiia</taxon>
        <taxon>Verrucomicrobiales</taxon>
        <taxon>Verrucomicrobiaceae</taxon>
        <taxon>Luteolibacter</taxon>
    </lineage>
</organism>
<dbReference type="SUPFAM" id="SSF53335">
    <property type="entry name" value="S-adenosyl-L-methionine-dependent methyltransferases"/>
    <property type="match status" value="1"/>
</dbReference>
<dbReference type="Gene3D" id="3.40.50.150">
    <property type="entry name" value="Vaccinia Virus protein VP39"/>
    <property type="match status" value="1"/>
</dbReference>
<dbReference type="Pfam" id="PF05175">
    <property type="entry name" value="MTS"/>
    <property type="match status" value="1"/>
</dbReference>
<dbReference type="GO" id="GO:0032259">
    <property type="term" value="P:methylation"/>
    <property type="evidence" value="ECO:0007669"/>
    <property type="project" value="UniProtKB-KW"/>
</dbReference>
<evidence type="ECO:0000259" key="6">
    <source>
        <dbReference type="Pfam" id="PF05175"/>
    </source>
</evidence>
<dbReference type="CDD" id="cd02440">
    <property type="entry name" value="AdoMet_MTases"/>
    <property type="match status" value="1"/>
</dbReference>